<dbReference type="EMBL" id="FNFD01000007">
    <property type="protein sequence ID" value="SDK48754.1"/>
    <property type="molecule type" value="Genomic_DNA"/>
</dbReference>
<name>A0A1G9CBG1_9PSED</name>
<evidence type="ECO:0000256" key="1">
    <source>
        <dbReference type="SAM" id="SignalP"/>
    </source>
</evidence>
<proteinExistence type="predicted"/>
<dbReference type="Proteomes" id="UP000198706">
    <property type="component" value="Unassembled WGS sequence"/>
</dbReference>
<protein>
    <recommendedName>
        <fullName evidence="4">Outer membrane protein</fullName>
    </recommendedName>
</protein>
<dbReference type="Gene3D" id="2.40.128.140">
    <property type="entry name" value="Outer membrane protein"/>
    <property type="match status" value="1"/>
</dbReference>
<dbReference type="InterPro" id="IPR018707">
    <property type="entry name" value="LpxR"/>
</dbReference>
<dbReference type="Pfam" id="PF09982">
    <property type="entry name" value="LpxR"/>
    <property type="match status" value="1"/>
</dbReference>
<feature type="chain" id="PRO_5011495511" description="Outer membrane protein" evidence="1">
    <location>
        <begin position="23"/>
        <end position="325"/>
    </location>
</feature>
<sequence length="325" mass="35757">MKTRIVNAMFVSALLAAGISHADVLTLKIENDVFPGGSDGHYTNGIEAFRAFEPAPDHWTRGLAGAVPGWSAGDLTYAAYRFGHQMYTPEEIERDALQSEDRPYAGMLFGGITLFSAEQLASRRETRALTLDIGLVGQGAGGERLQRAVHKVTGSDAPEGWDHQLENEPFVNLGYEKRWWFQSQLGGLEMEYGPSAGGALGNLYTYLSTGAGVRLGQGLSRSPSYASVTPSSSGVQFFKAEGGFGWFVYANVEGRYMAHNMLLDGNTFRDSHSVDREEWVGDAQLGIALLWDRWQLSFANVWRSREFHGQDGHDQFGSLSLSTWL</sequence>
<dbReference type="AlphaFoldDB" id="A0A1G9CBG1"/>
<gene>
    <name evidence="2" type="ORF">SAMN05216186_107172</name>
</gene>
<evidence type="ECO:0000313" key="3">
    <source>
        <dbReference type="Proteomes" id="UP000198706"/>
    </source>
</evidence>
<organism evidence="2 3">
    <name type="scientific">Pseudomonas indica</name>
    <dbReference type="NCBI Taxonomy" id="137658"/>
    <lineage>
        <taxon>Bacteria</taxon>
        <taxon>Pseudomonadati</taxon>
        <taxon>Pseudomonadota</taxon>
        <taxon>Gammaproteobacteria</taxon>
        <taxon>Pseudomonadales</taxon>
        <taxon>Pseudomonadaceae</taxon>
        <taxon>Pseudomonas</taxon>
    </lineage>
</organism>
<keyword evidence="1" id="KW-0732">Signal</keyword>
<keyword evidence="3" id="KW-1185">Reference proteome</keyword>
<evidence type="ECO:0008006" key="4">
    <source>
        <dbReference type="Google" id="ProtNLM"/>
    </source>
</evidence>
<dbReference type="RefSeq" id="WP_084339689.1">
    <property type="nucleotide sequence ID" value="NZ_FNFD01000007.1"/>
</dbReference>
<feature type="signal peptide" evidence="1">
    <location>
        <begin position="1"/>
        <end position="22"/>
    </location>
</feature>
<reference evidence="2 3" key="1">
    <citation type="submission" date="2016-10" db="EMBL/GenBank/DDBJ databases">
        <authorList>
            <person name="de Groot N.N."/>
        </authorList>
    </citation>
    <scope>NUCLEOTIDE SEQUENCE [LARGE SCALE GENOMIC DNA]</scope>
    <source>
        <strain evidence="2 3">JCM 21544</strain>
    </source>
</reference>
<accession>A0A1G9CBG1</accession>
<evidence type="ECO:0000313" key="2">
    <source>
        <dbReference type="EMBL" id="SDK48754.1"/>
    </source>
</evidence>
<dbReference type="InterPro" id="IPR037107">
    <property type="entry name" value="Put_OMP_sf"/>
</dbReference>
<dbReference type="STRING" id="137658.SAMN05216186_107172"/>